<protein>
    <submittedName>
        <fullName evidence="8">MATE family efflux transporter</fullName>
    </submittedName>
</protein>
<dbReference type="NCBIfam" id="TIGR00797">
    <property type="entry name" value="matE"/>
    <property type="match status" value="1"/>
</dbReference>
<dbReference type="Proteomes" id="UP000235925">
    <property type="component" value="Unassembled WGS sequence"/>
</dbReference>
<feature type="transmembrane region" description="Helical" evidence="7">
    <location>
        <begin position="138"/>
        <end position="159"/>
    </location>
</feature>
<dbReference type="GO" id="GO:0015297">
    <property type="term" value="F:antiporter activity"/>
    <property type="evidence" value="ECO:0007669"/>
    <property type="project" value="InterPro"/>
</dbReference>
<keyword evidence="3" id="KW-0813">Transport</keyword>
<evidence type="ECO:0000313" key="8">
    <source>
        <dbReference type="EMBL" id="PNF80474.1"/>
    </source>
</evidence>
<dbReference type="InterPro" id="IPR002528">
    <property type="entry name" value="MATE_fam"/>
</dbReference>
<feature type="transmembrane region" description="Helical" evidence="7">
    <location>
        <begin position="416"/>
        <end position="434"/>
    </location>
</feature>
<keyword evidence="4 7" id="KW-0812">Transmembrane</keyword>
<dbReference type="AlphaFoldDB" id="A0A2N8S1H8"/>
<feature type="transmembrane region" description="Helical" evidence="7">
    <location>
        <begin position="193"/>
        <end position="215"/>
    </location>
</feature>
<accession>A0A2N8S1H8</accession>
<evidence type="ECO:0000256" key="3">
    <source>
        <dbReference type="ARBA" id="ARBA00022448"/>
    </source>
</evidence>
<comment type="caution">
    <text evidence="8">The sequence shown here is derived from an EMBL/GenBank/DDBJ whole genome shotgun (WGS) entry which is preliminary data.</text>
</comment>
<reference evidence="8 9" key="1">
    <citation type="submission" date="2018-01" db="EMBL/GenBank/DDBJ databases">
        <title>Denitrification phenotypes of diverse strains of Pseudomonas stutzeri.</title>
        <authorList>
            <person name="Milligan D.A."/>
            <person name="Bergaust L."/>
            <person name="Bakken L.R."/>
            <person name="Frostegard A."/>
        </authorList>
    </citation>
    <scope>NUCLEOTIDE SEQUENCE [LARGE SCALE GENOMIC DNA]</scope>
    <source>
        <strain evidence="8 9">KC</strain>
    </source>
</reference>
<dbReference type="PANTHER" id="PTHR43298">
    <property type="entry name" value="MULTIDRUG RESISTANCE PROTEIN NORM-RELATED"/>
    <property type="match status" value="1"/>
</dbReference>
<evidence type="ECO:0000313" key="9">
    <source>
        <dbReference type="Proteomes" id="UP000235925"/>
    </source>
</evidence>
<organism evidence="8 9">
    <name type="scientific">Stutzerimonas stutzeri</name>
    <name type="common">Pseudomonas stutzeri</name>
    <dbReference type="NCBI Taxonomy" id="316"/>
    <lineage>
        <taxon>Bacteria</taxon>
        <taxon>Pseudomonadati</taxon>
        <taxon>Pseudomonadota</taxon>
        <taxon>Gammaproteobacteria</taxon>
        <taxon>Pseudomonadales</taxon>
        <taxon>Pseudomonadaceae</taxon>
        <taxon>Stutzerimonas</taxon>
    </lineage>
</organism>
<evidence type="ECO:0000256" key="2">
    <source>
        <dbReference type="ARBA" id="ARBA00010199"/>
    </source>
</evidence>
<dbReference type="InterPro" id="IPR050222">
    <property type="entry name" value="MATE_MdtK"/>
</dbReference>
<dbReference type="CDD" id="cd13136">
    <property type="entry name" value="MATE_DinF_like"/>
    <property type="match status" value="1"/>
</dbReference>
<evidence type="ECO:0000256" key="6">
    <source>
        <dbReference type="ARBA" id="ARBA00023136"/>
    </source>
</evidence>
<gene>
    <name evidence="8" type="ORF">CXK92_09620</name>
</gene>
<feature type="transmembrane region" description="Helical" evidence="7">
    <location>
        <begin position="358"/>
        <end position="381"/>
    </location>
</feature>
<keyword evidence="5 7" id="KW-1133">Transmembrane helix</keyword>
<evidence type="ECO:0000256" key="1">
    <source>
        <dbReference type="ARBA" id="ARBA00004141"/>
    </source>
</evidence>
<feature type="transmembrane region" description="Helical" evidence="7">
    <location>
        <begin position="17"/>
        <end position="37"/>
    </location>
</feature>
<dbReference type="PANTHER" id="PTHR43298:SF2">
    <property type="entry name" value="FMN_FAD EXPORTER YEEO-RELATED"/>
    <property type="match status" value="1"/>
</dbReference>
<proteinExistence type="inferred from homology"/>
<feature type="transmembrane region" description="Helical" evidence="7">
    <location>
        <begin position="94"/>
        <end position="118"/>
    </location>
</feature>
<dbReference type="InterPro" id="IPR044644">
    <property type="entry name" value="DinF-like"/>
</dbReference>
<dbReference type="Pfam" id="PF01554">
    <property type="entry name" value="MatE"/>
    <property type="match status" value="2"/>
</dbReference>
<feature type="transmembrane region" description="Helical" evidence="7">
    <location>
        <begin position="166"/>
        <end position="187"/>
    </location>
</feature>
<sequence>MPSLLVAWRHIPTHNKVWALAAPMILSNLSVPLVALVDSSVIGHLPHAHQLGAVAVGGSLYTLLVWVMGFLRMGTTGFAAQAAGRNDGGALRQILLQGLLLALGFALLLGVIGVPLKGIALQFMQPSAELDELTRDYFHTRLFGLPAALASYALIGWFLGTQNARAPLAILLTTNLINVALDLWFVLGLDWGVAGAARASVIAEWSGALLGLALTRKALLRYPGRLDVAALRRWISWRPLMAVNRDIFLRSLALQLVFFMVTVQGARLGDATVAANALLLNGLLLTAHALDGLAHAVEALSGHAIGAGDRKTLQRVMVVAGGWSLLASVVFGLFFLLAGHLFIQLQTDIPEVRQTALIYLPYLAALPLIAVWSYLLDGLFIGATRAREMRNSMLLAVGLTLPLGWLLQGLGNHGLWLAFLSFMLMRGICLGVLAQRLQHRGAWFTMDGQTTAHPIEGR</sequence>
<name>A0A2N8S1H8_STUST</name>
<dbReference type="RefSeq" id="WP_102824818.1">
    <property type="nucleotide sequence ID" value="NZ_CP139348.1"/>
</dbReference>
<feature type="transmembrane region" description="Helical" evidence="7">
    <location>
        <begin position="49"/>
        <end position="73"/>
    </location>
</feature>
<feature type="transmembrane region" description="Helical" evidence="7">
    <location>
        <begin position="318"/>
        <end position="338"/>
    </location>
</feature>
<evidence type="ECO:0000256" key="5">
    <source>
        <dbReference type="ARBA" id="ARBA00022989"/>
    </source>
</evidence>
<comment type="similarity">
    <text evidence="2">Belongs to the multi antimicrobial extrusion (MATE) (TC 2.A.66.1) family.</text>
</comment>
<dbReference type="EMBL" id="POUN01000003">
    <property type="protein sequence ID" value="PNF80474.1"/>
    <property type="molecule type" value="Genomic_DNA"/>
</dbReference>
<dbReference type="GO" id="GO:0005886">
    <property type="term" value="C:plasma membrane"/>
    <property type="evidence" value="ECO:0007669"/>
    <property type="project" value="TreeGrafter"/>
</dbReference>
<dbReference type="GO" id="GO:0042910">
    <property type="term" value="F:xenobiotic transmembrane transporter activity"/>
    <property type="evidence" value="ECO:0007669"/>
    <property type="project" value="InterPro"/>
</dbReference>
<feature type="transmembrane region" description="Helical" evidence="7">
    <location>
        <begin position="393"/>
        <end position="410"/>
    </location>
</feature>
<comment type="subcellular location">
    <subcellularLocation>
        <location evidence="1">Membrane</location>
        <topology evidence="1">Multi-pass membrane protein</topology>
    </subcellularLocation>
</comment>
<evidence type="ECO:0000256" key="7">
    <source>
        <dbReference type="SAM" id="Phobius"/>
    </source>
</evidence>
<dbReference type="OrthoDB" id="9789527at2"/>
<keyword evidence="6 7" id="KW-0472">Membrane</keyword>
<evidence type="ECO:0000256" key="4">
    <source>
        <dbReference type="ARBA" id="ARBA00022692"/>
    </source>
</evidence>